<name>A0ABX8RM48_NOCIO</name>
<keyword evidence="8" id="KW-0677">Repeat</keyword>
<evidence type="ECO:0000256" key="6">
    <source>
        <dbReference type="ARBA" id="ARBA00022553"/>
    </source>
</evidence>
<feature type="domain" description="Carrier" evidence="10">
    <location>
        <begin position="2455"/>
        <end position="2532"/>
    </location>
</feature>
<dbReference type="InterPro" id="IPR025110">
    <property type="entry name" value="AMP-bd_C"/>
</dbReference>
<dbReference type="RefSeq" id="WP_218471571.1">
    <property type="nucleotide sequence ID" value="NZ_BAABJN010000006.1"/>
</dbReference>
<dbReference type="InterPro" id="IPR013217">
    <property type="entry name" value="Methyltransf_12"/>
</dbReference>
<evidence type="ECO:0000313" key="12">
    <source>
        <dbReference type="Proteomes" id="UP000694257"/>
    </source>
</evidence>
<comment type="similarity">
    <text evidence="3">Belongs to the ATP-dependent AMP-binding enzyme family. MbtB subfamily.</text>
</comment>
<dbReference type="InterPro" id="IPR001242">
    <property type="entry name" value="Condensation_dom"/>
</dbReference>
<organism evidence="11 12">
    <name type="scientific">Nocardia iowensis</name>
    <dbReference type="NCBI Taxonomy" id="204891"/>
    <lineage>
        <taxon>Bacteria</taxon>
        <taxon>Bacillati</taxon>
        <taxon>Actinomycetota</taxon>
        <taxon>Actinomycetes</taxon>
        <taxon>Mycobacteriales</taxon>
        <taxon>Nocardiaceae</taxon>
        <taxon>Nocardia</taxon>
    </lineage>
</organism>
<feature type="domain" description="Carrier" evidence="10">
    <location>
        <begin position="18"/>
        <end position="94"/>
    </location>
</feature>
<evidence type="ECO:0000256" key="2">
    <source>
        <dbReference type="ARBA" id="ARBA00005102"/>
    </source>
</evidence>
<evidence type="ECO:0000259" key="10">
    <source>
        <dbReference type="PROSITE" id="PS50075"/>
    </source>
</evidence>
<dbReference type="PANTHER" id="PTHR45527:SF10">
    <property type="entry name" value="PYOCHELIN SYNTHASE PCHF"/>
    <property type="match status" value="1"/>
</dbReference>
<dbReference type="Pfam" id="PF00668">
    <property type="entry name" value="Condensation"/>
    <property type="match status" value="2"/>
</dbReference>
<dbReference type="InterPro" id="IPR010071">
    <property type="entry name" value="AA_adenyl_dom"/>
</dbReference>
<dbReference type="PROSITE" id="PS00455">
    <property type="entry name" value="AMP_BINDING"/>
    <property type="match status" value="2"/>
</dbReference>
<sequence length="2541" mass="275741">MVFNGSVPPVAATATFESRIPDSQRDLVLLVATLLGEAPEDIDPAENLIECGIDSLNVMRVVDSWNRRGLGIKFAELFERPTIADWWQLVCARTPEISPEAVVAAVVDESAPFDLSPIQHAYWVGRGDDQPLGGVGCHVYLEIDGGGVDPARLEHSVRAVAERHAMLRVRILGDGTQQIVPRPDWPGLRVHDLRDSDRAAAELSTLRDALSHRRLDVEHGEVFDVQLSLLPNGSTRLHVELDLLVADVLSFNIFLNDLAAAYRGDPEALRPLSYSFPRYRTELTAQRAAAVEGDRAYWTSRLADLPAAPPLPLAVDPERVVGPRFRRIARWLEPAAYLRLTERAREHQVTVAMMLATAFAEVLGRWSGTSRLLLNVPVFDRKTLHPDVSEMIADFTNLVLLEVDLGAPGFADRVRRTQRQFQTDISHTAYSGLDVLRDLARNGDGHAGAPVVFASNLNSGDLLSPDFRESFGELGFMVSQTPQVWLDHQLMEMDGGLYLNWDYVPELFAEGVVEGMFDAYCGVLEWLSYGDWSAPVPIELPQDQRAVRGVVGATEGLESGRLLHEAFFQRAEADPARPALLWDEDGEMSYGELADWALRVAGGLVADGVRPGDLVGVTVPKGPAQVAAIFGVLAAGAGYVPVGIDQPAVRRELMLGAAGVQHVVADAARGPWPAGVRVISPTEPGGTPLPGPVGVGVSGSAYVIFTSGSTGQPKGVEVSHRAAVNTVEDVNERFGVDADDRVLAVSAADFDLSVYDLFGLLGVGGALVLVGEQDRREARRWVELCRRHDVTVWNSAPALFDMYLTTAEAEAGEVADRIRLVLVSGDWVGLDLPGRYRSRCAGGRFVALGGATEAAIWSNAFEVDQVGPEWRSIPYGFPLRNQCYRVVDTQGRDCPDWVAGELWIGGVGLAEGYRGDAAKTEEKFVWWQGRRWYRTGDMGRFWADGTLEFLGRFDHQIKVRGHRIELGEIESALEAHPHIDRAVATTIGTGAHRKLAAAVTAAETAEPATDEVELWLRDRLPAHMVPEQFAVIAVLPLTPNGKVDRAAVATVLEQQDITTGQEAEPPRGRMEQLVAELWVELLPIDRATRTDNFFRCGGDSLIGTRLVARLGAAGIEGAELRGLFANPTLAGFAATLELGNANVVGFEPDPAARYDPFPVTDVQLAYLMGRRPEFTLGGIGCHFYSEFDGSDIDLARLQQAWNTLIERHDMLRTIFDGNVHQWVLPSVPEFVIEVTDADAADADTALAELREDMAHRTFEPGEWPLFDVRAVRYGDRVRIGVGLDNLIVDALSIFILFAELELLYWDPAAPLRPVGITFRDYELNTRPSAEDIAAARDYWLDLIDRLPPPPELPLAIEPGRIETPRFARRETHIDQASWARITERTREYEITPSALLLACYAEVLGAWSTQQDMTLTLTTFQRDPVHPDIDNILGEFTSLLLVAYEPEPGSGLAARARGLQEQIWRGLDHQAVSATWALREMGRRAGVAEVSMPVVFTSALGVLDGMDTSGASAFAEVSWEISHTPQVSLDLQVREYADGVSVSWDFVEGLFADGVIDQMFAAYCAALDWVAGGDWATPLPLRLPQRNSLPIPRAESGRPLHGGFFEWAEREPGRVALVWGEDGELSYGTLAAWALQVAGGLVACGVRRGDVVGVTLPKGPAQVASILGVLAAGAAYVPVGVDQPVARRDRMFASAGVRYVVADEASGGWPENMRVISPAAPDGTPLPGPVGVDVSGSAYVIFTSGSTGEPKGVEVSHRAAMNTLDDINERFGVGADDRALALSAADFDLSVYDLFGLLSVGGALVLIGEQDRREARRWVELCRRHEVTVWNSVPALFDMYLTAAEADGTADQIRLVLLAGDWVGMDLPVRYRARSAAGRFVALGGPTETAIWSNAYEVTEMDPEWRSIPYGFALHNQCHRVVDTQGRDCPDWVAGELWIGGVCVAQGYRGDAAKTAEKFVSWQGQRWYRSGDVARFWPDGTLEFLGRLDHQVKVRGHRIELGEIESALEAHPYIDSAVATTVGTGVHRKLAAAVTAAHSGATPATDGMAELDRVLDGGVDEALTTGGDVEAAIVEARIAALLAAGLESGPAPVDDIAAALGVADDFRNLLVLWLDWLVERDVLTAHSGRFGTGARWDEARDPAVLAANVAAAEGTWMHSVAERLAVADAEVTEILRGDRSPLTLLEDPVLAPESLVAGQPDVGAAIGRIARTITGLAARLGRPVRVAELGCRTGMAARHLLDGLDSEHIELTLLDPSPRLLDLAAQRLDGLPHSRQFRAMTGGVLPQDLRNHFDVVVTVVALHRYRDPVDGALEAADLLVPRGLLVGIEHSELAPIGLLTAALLERGFGGGRRSPMLDKARWADVLTAADLSEIDIAERDDSALLLLTARSAVDRPVLDAEQVLARLRGELPTHMVPDRLTVLPRLPLSARDKVDRKRVAELLSSIGDGEEAGEPPRTEVEKAIAELWAGLLPGAGADIGRHTNFFAIGGDSLTATHFAEAVRRQFGVVLRLRQMFAEPTVAAVADTISAQLDESMEDGEI</sequence>
<accession>A0ABX8RM48</accession>
<evidence type="ECO:0000256" key="5">
    <source>
        <dbReference type="ARBA" id="ARBA00022450"/>
    </source>
</evidence>
<dbReference type="PROSITE" id="PS00012">
    <property type="entry name" value="PHOSPHOPANTETHEINE"/>
    <property type="match status" value="1"/>
</dbReference>
<comment type="pathway">
    <text evidence="2">Siderophore biosynthesis; mycobactin biosynthesis.</text>
</comment>
<dbReference type="EMBL" id="CP078145">
    <property type="protein sequence ID" value="QXN90704.1"/>
    <property type="molecule type" value="Genomic_DNA"/>
</dbReference>
<dbReference type="NCBIfam" id="TIGR01733">
    <property type="entry name" value="AA-adenyl-dom"/>
    <property type="match status" value="2"/>
</dbReference>
<dbReference type="SMART" id="SM00823">
    <property type="entry name" value="PKS_PP"/>
    <property type="match status" value="3"/>
</dbReference>
<dbReference type="Pfam" id="PF00501">
    <property type="entry name" value="AMP-binding"/>
    <property type="match status" value="2"/>
</dbReference>
<evidence type="ECO:0000256" key="9">
    <source>
        <dbReference type="ARBA" id="ARBA00033440"/>
    </source>
</evidence>
<dbReference type="Pfam" id="PF08242">
    <property type="entry name" value="Methyltransf_12"/>
    <property type="match status" value="1"/>
</dbReference>
<dbReference type="Pfam" id="PF00550">
    <property type="entry name" value="PP-binding"/>
    <property type="match status" value="3"/>
</dbReference>
<keyword evidence="12" id="KW-1185">Reference proteome</keyword>
<protein>
    <recommendedName>
        <fullName evidence="4">Phenyloxazoline synthase MbtB</fullName>
    </recommendedName>
    <alternativeName>
        <fullName evidence="9">Mycobactin synthetase protein B</fullName>
    </alternativeName>
</protein>
<evidence type="ECO:0000256" key="7">
    <source>
        <dbReference type="ARBA" id="ARBA00022598"/>
    </source>
</evidence>
<keyword evidence="5" id="KW-0596">Phosphopantetheine</keyword>
<dbReference type="InterPro" id="IPR009081">
    <property type="entry name" value="PP-bd_ACP"/>
</dbReference>
<dbReference type="InterPro" id="IPR020806">
    <property type="entry name" value="PKS_PP-bd"/>
</dbReference>
<reference evidence="11 12" key="1">
    <citation type="submission" date="2021-07" db="EMBL/GenBank/DDBJ databases">
        <title>Whole Genome Sequence of Nocardia Iowensis.</title>
        <authorList>
            <person name="Lamm A."/>
            <person name="Collins-Fairclough A.M."/>
            <person name="Bunk B."/>
            <person name="Sproer C."/>
        </authorList>
    </citation>
    <scope>NUCLEOTIDE SEQUENCE [LARGE SCALE GENOMIC DNA]</scope>
    <source>
        <strain evidence="11 12">NRRL 5646</strain>
    </source>
</reference>
<feature type="domain" description="Carrier" evidence="10">
    <location>
        <begin position="1065"/>
        <end position="1140"/>
    </location>
</feature>
<keyword evidence="7" id="KW-0436">Ligase</keyword>
<evidence type="ECO:0000256" key="8">
    <source>
        <dbReference type="ARBA" id="ARBA00022737"/>
    </source>
</evidence>
<evidence type="ECO:0000256" key="4">
    <source>
        <dbReference type="ARBA" id="ARBA00016743"/>
    </source>
</evidence>
<dbReference type="CDD" id="cd02440">
    <property type="entry name" value="AdoMet_MTases"/>
    <property type="match status" value="1"/>
</dbReference>
<evidence type="ECO:0000313" key="11">
    <source>
        <dbReference type="EMBL" id="QXN90704.1"/>
    </source>
</evidence>
<dbReference type="CDD" id="cd19535">
    <property type="entry name" value="Cyc_NRPS"/>
    <property type="match status" value="2"/>
</dbReference>
<dbReference type="InterPro" id="IPR006162">
    <property type="entry name" value="Ppantetheine_attach_site"/>
</dbReference>
<dbReference type="PANTHER" id="PTHR45527">
    <property type="entry name" value="NONRIBOSOMAL PEPTIDE SYNTHETASE"/>
    <property type="match status" value="1"/>
</dbReference>
<comment type="cofactor">
    <cofactor evidence="1">
        <name>pantetheine 4'-phosphate</name>
        <dbReference type="ChEBI" id="CHEBI:47942"/>
    </cofactor>
</comment>
<keyword evidence="6" id="KW-0597">Phosphoprotein</keyword>
<gene>
    <name evidence="11" type="ORF">KV110_35850</name>
</gene>
<evidence type="ECO:0000256" key="3">
    <source>
        <dbReference type="ARBA" id="ARBA00007380"/>
    </source>
</evidence>
<dbReference type="PROSITE" id="PS50075">
    <property type="entry name" value="CARRIER"/>
    <property type="match status" value="3"/>
</dbReference>
<dbReference type="Proteomes" id="UP000694257">
    <property type="component" value="Chromosome"/>
</dbReference>
<dbReference type="Pfam" id="PF13193">
    <property type="entry name" value="AMP-binding_C"/>
    <property type="match status" value="1"/>
</dbReference>
<evidence type="ECO:0000256" key="1">
    <source>
        <dbReference type="ARBA" id="ARBA00001957"/>
    </source>
</evidence>
<dbReference type="InterPro" id="IPR000873">
    <property type="entry name" value="AMP-dep_synth/lig_dom"/>
</dbReference>
<dbReference type="CDD" id="cd12114">
    <property type="entry name" value="A_NRPS_TlmIV_like"/>
    <property type="match status" value="2"/>
</dbReference>
<dbReference type="InterPro" id="IPR057737">
    <property type="entry name" value="Condensation_MtbB-like"/>
</dbReference>
<dbReference type="InterPro" id="IPR020845">
    <property type="entry name" value="AMP-binding_CS"/>
</dbReference>
<proteinExistence type="inferred from homology"/>